<accession>A0A2A6BTC0</accession>
<dbReference type="AlphaFoldDB" id="A0A2A6BTC0"/>
<dbReference type="EnsemblMetazoa" id="PPA37423.1">
    <property type="protein sequence ID" value="PPA37423.1"/>
    <property type="gene ID" value="WBGene00275792"/>
</dbReference>
<evidence type="ECO:0000313" key="3">
    <source>
        <dbReference type="Proteomes" id="UP000005239"/>
    </source>
</evidence>
<feature type="region of interest" description="Disordered" evidence="1">
    <location>
        <begin position="133"/>
        <end position="200"/>
    </location>
</feature>
<gene>
    <name evidence="2" type="primary">WBGene00275792</name>
</gene>
<name>A0A2A6BTC0_PRIPA</name>
<feature type="compositionally biased region" description="Basic and acidic residues" evidence="1">
    <location>
        <begin position="159"/>
        <end position="173"/>
    </location>
</feature>
<keyword evidence="3" id="KW-1185">Reference proteome</keyword>
<reference evidence="3" key="1">
    <citation type="journal article" date="2008" name="Nat. Genet.">
        <title>The Pristionchus pacificus genome provides a unique perspective on nematode lifestyle and parasitism.</title>
        <authorList>
            <person name="Dieterich C."/>
            <person name="Clifton S.W."/>
            <person name="Schuster L.N."/>
            <person name="Chinwalla A."/>
            <person name="Delehaunty K."/>
            <person name="Dinkelacker I."/>
            <person name="Fulton L."/>
            <person name="Fulton R."/>
            <person name="Godfrey J."/>
            <person name="Minx P."/>
            <person name="Mitreva M."/>
            <person name="Roeseler W."/>
            <person name="Tian H."/>
            <person name="Witte H."/>
            <person name="Yang S.P."/>
            <person name="Wilson R.K."/>
            <person name="Sommer R.J."/>
        </authorList>
    </citation>
    <scope>NUCLEOTIDE SEQUENCE [LARGE SCALE GENOMIC DNA]</scope>
    <source>
        <strain evidence="3">PS312</strain>
    </source>
</reference>
<evidence type="ECO:0000313" key="2">
    <source>
        <dbReference type="EnsemblMetazoa" id="PPA37423.1"/>
    </source>
</evidence>
<organism evidence="2 3">
    <name type="scientific">Pristionchus pacificus</name>
    <name type="common">Parasitic nematode worm</name>
    <dbReference type="NCBI Taxonomy" id="54126"/>
    <lineage>
        <taxon>Eukaryota</taxon>
        <taxon>Metazoa</taxon>
        <taxon>Ecdysozoa</taxon>
        <taxon>Nematoda</taxon>
        <taxon>Chromadorea</taxon>
        <taxon>Rhabditida</taxon>
        <taxon>Rhabditina</taxon>
        <taxon>Diplogasteromorpha</taxon>
        <taxon>Diplogasteroidea</taxon>
        <taxon>Neodiplogasteridae</taxon>
        <taxon>Pristionchus</taxon>
    </lineage>
</organism>
<dbReference type="Proteomes" id="UP000005239">
    <property type="component" value="Unassembled WGS sequence"/>
</dbReference>
<protein>
    <submittedName>
        <fullName evidence="2">Uncharacterized protein</fullName>
    </submittedName>
</protein>
<proteinExistence type="predicted"/>
<sequence length="223" mass="25454">MRKCYYATNSPGAHETEQRLKPFDLSQIPCISTFIDGRYDAGLFGCSSVLDLMNVRANGEPADNDNKDQLASRFICNDHFDSLITNWNGSDDKLKNRRQSRLKYDYSALKCPLSHQKPASAEERRVVDKMNAKAAKVPKTKGIHKNSTKSTRSKSSVRSTKEGTRKRVVVKESEDSDDAISEQDEFEDMGDIEDNEEHEDDFVRRVIQEDINELFLVNRVNNQ</sequence>
<evidence type="ECO:0000256" key="1">
    <source>
        <dbReference type="SAM" id="MobiDB-lite"/>
    </source>
</evidence>
<feature type="compositionally biased region" description="Low complexity" evidence="1">
    <location>
        <begin position="148"/>
        <end position="158"/>
    </location>
</feature>
<feature type="compositionally biased region" description="Acidic residues" evidence="1">
    <location>
        <begin position="174"/>
        <end position="200"/>
    </location>
</feature>
<reference evidence="2" key="2">
    <citation type="submission" date="2022-06" db="UniProtKB">
        <authorList>
            <consortium name="EnsemblMetazoa"/>
        </authorList>
    </citation>
    <scope>IDENTIFICATION</scope>
    <source>
        <strain evidence="2">PS312</strain>
    </source>
</reference>
<feature type="compositionally biased region" description="Basic residues" evidence="1">
    <location>
        <begin position="136"/>
        <end position="147"/>
    </location>
</feature>
<accession>A0A8R1YZQ2</accession>